<sequence>MAALTLLFLFDLLFSCWSVNLGACFCGYWKDGQRARILASATSKLLHYRARCETDPYLGRASPSNGVCSHAGSNDLLPAKLKEVLYDNQFEQHWLQAENDRQVVGFGAEMVTDETYGFRGWNWPFTTTSPKGKELAQSKEVSLFWSGMAEVRYNKSSSVSTTNDLFPLF</sequence>
<feature type="signal peptide" evidence="1">
    <location>
        <begin position="1"/>
        <end position="18"/>
    </location>
</feature>
<reference evidence="2" key="2">
    <citation type="submission" date="2022-01" db="EMBL/GenBank/DDBJ databases">
        <authorList>
            <person name="Yamashiro T."/>
            <person name="Shiraishi A."/>
            <person name="Satake H."/>
            <person name="Nakayama K."/>
        </authorList>
    </citation>
    <scope>NUCLEOTIDE SEQUENCE</scope>
</reference>
<accession>A0ABQ5F256</accession>
<organism evidence="2 3">
    <name type="scientific">Tanacetum coccineum</name>
    <dbReference type="NCBI Taxonomy" id="301880"/>
    <lineage>
        <taxon>Eukaryota</taxon>
        <taxon>Viridiplantae</taxon>
        <taxon>Streptophyta</taxon>
        <taxon>Embryophyta</taxon>
        <taxon>Tracheophyta</taxon>
        <taxon>Spermatophyta</taxon>
        <taxon>Magnoliopsida</taxon>
        <taxon>eudicotyledons</taxon>
        <taxon>Gunneridae</taxon>
        <taxon>Pentapetalae</taxon>
        <taxon>asterids</taxon>
        <taxon>campanulids</taxon>
        <taxon>Asterales</taxon>
        <taxon>Asteraceae</taxon>
        <taxon>Asteroideae</taxon>
        <taxon>Anthemideae</taxon>
        <taxon>Anthemidinae</taxon>
        <taxon>Tanacetum</taxon>
    </lineage>
</organism>
<evidence type="ECO:0000313" key="2">
    <source>
        <dbReference type="EMBL" id="GJT57406.1"/>
    </source>
</evidence>
<evidence type="ECO:0000313" key="3">
    <source>
        <dbReference type="Proteomes" id="UP001151760"/>
    </source>
</evidence>
<dbReference type="Proteomes" id="UP001151760">
    <property type="component" value="Unassembled WGS sequence"/>
</dbReference>
<name>A0ABQ5F256_9ASTR</name>
<dbReference type="EMBL" id="BQNB010016928">
    <property type="protein sequence ID" value="GJT57406.1"/>
    <property type="molecule type" value="Genomic_DNA"/>
</dbReference>
<keyword evidence="1" id="KW-0732">Signal</keyword>
<reference evidence="2" key="1">
    <citation type="journal article" date="2022" name="Int. J. Mol. Sci.">
        <title>Draft Genome of Tanacetum Coccineum: Genomic Comparison of Closely Related Tanacetum-Family Plants.</title>
        <authorList>
            <person name="Yamashiro T."/>
            <person name="Shiraishi A."/>
            <person name="Nakayama K."/>
            <person name="Satake H."/>
        </authorList>
    </citation>
    <scope>NUCLEOTIDE SEQUENCE</scope>
</reference>
<protein>
    <submittedName>
        <fullName evidence="2">Uncharacterized protein</fullName>
    </submittedName>
</protein>
<proteinExistence type="predicted"/>
<comment type="caution">
    <text evidence="2">The sequence shown here is derived from an EMBL/GenBank/DDBJ whole genome shotgun (WGS) entry which is preliminary data.</text>
</comment>
<evidence type="ECO:0000256" key="1">
    <source>
        <dbReference type="SAM" id="SignalP"/>
    </source>
</evidence>
<feature type="chain" id="PRO_5045355109" evidence="1">
    <location>
        <begin position="19"/>
        <end position="169"/>
    </location>
</feature>
<gene>
    <name evidence="2" type="ORF">Tco_0992460</name>
</gene>
<keyword evidence="3" id="KW-1185">Reference proteome</keyword>